<dbReference type="Proteomes" id="UP000587760">
    <property type="component" value="Unassembled WGS sequence"/>
</dbReference>
<gene>
    <name evidence="2" type="ORF">HNR50_001947</name>
</gene>
<protein>
    <recommendedName>
        <fullName evidence="1">GyrI-like small molecule binding domain-containing protein</fullName>
    </recommendedName>
</protein>
<name>A0A841R547_9SPIO</name>
<dbReference type="InterPro" id="IPR011256">
    <property type="entry name" value="Reg_factor_effector_dom_sf"/>
</dbReference>
<dbReference type="RefSeq" id="WP_184746394.1">
    <property type="nucleotide sequence ID" value="NZ_JACHGJ010000003.1"/>
</dbReference>
<dbReference type="Pfam" id="PF06445">
    <property type="entry name" value="GyrI-like"/>
    <property type="match status" value="1"/>
</dbReference>
<dbReference type="Gene3D" id="3.20.80.10">
    <property type="entry name" value="Regulatory factor, effector binding domain"/>
    <property type="match status" value="1"/>
</dbReference>
<dbReference type="AlphaFoldDB" id="A0A841R547"/>
<dbReference type="EMBL" id="JACHGJ010000003">
    <property type="protein sequence ID" value="MBB6480284.1"/>
    <property type="molecule type" value="Genomic_DNA"/>
</dbReference>
<comment type="caution">
    <text evidence="2">The sequence shown here is derived from an EMBL/GenBank/DDBJ whole genome shotgun (WGS) entry which is preliminary data.</text>
</comment>
<organism evidence="2 3">
    <name type="scientific">Spirochaeta isovalerica</name>
    <dbReference type="NCBI Taxonomy" id="150"/>
    <lineage>
        <taxon>Bacteria</taxon>
        <taxon>Pseudomonadati</taxon>
        <taxon>Spirochaetota</taxon>
        <taxon>Spirochaetia</taxon>
        <taxon>Spirochaetales</taxon>
        <taxon>Spirochaetaceae</taxon>
        <taxon>Spirochaeta</taxon>
    </lineage>
</organism>
<reference evidence="2 3" key="1">
    <citation type="submission" date="2020-08" db="EMBL/GenBank/DDBJ databases">
        <title>Genomic Encyclopedia of Type Strains, Phase IV (KMG-IV): sequencing the most valuable type-strain genomes for metagenomic binning, comparative biology and taxonomic classification.</title>
        <authorList>
            <person name="Goeker M."/>
        </authorList>
    </citation>
    <scope>NUCLEOTIDE SEQUENCE [LARGE SCALE GENOMIC DNA]</scope>
    <source>
        <strain evidence="2 3">DSM 2461</strain>
    </source>
</reference>
<proteinExistence type="predicted"/>
<dbReference type="SUPFAM" id="SSF55136">
    <property type="entry name" value="Probable bacterial effector-binding domain"/>
    <property type="match status" value="1"/>
</dbReference>
<sequence>MKHEWRKEEKNYYQPGRKPELKEIPRFQFLTISGQGNPNSESFGEYIAQLYALSYGLKMNLKKMDNPPAEYQDYAVYPLEGVWDLTEEGRQTYDGAIDKDELVFTLMIRQPDFIDEEYFREILELTGKKKPHPLLDKVRFQSIEEGPVVQMLHVGSYDDEPESFRQMEAFAAEQRLKRLSKTHREIYLSDFRKTEPAKLKTVLRFRVAKS</sequence>
<evidence type="ECO:0000313" key="3">
    <source>
        <dbReference type="Proteomes" id="UP000587760"/>
    </source>
</evidence>
<dbReference type="InterPro" id="IPR008319">
    <property type="entry name" value="GyrI-like_CCH_Lin2189-like"/>
</dbReference>
<evidence type="ECO:0000259" key="1">
    <source>
        <dbReference type="Pfam" id="PF06445"/>
    </source>
</evidence>
<keyword evidence="3" id="KW-1185">Reference proteome</keyword>
<accession>A0A841R547</accession>
<dbReference type="InterPro" id="IPR029442">
    <property type="entry name" value="GyrI-like"/>
</dbReference>
<feature type="domain" description="GyrI-like small molecule binding" evidence="1">
    <location>
        <begin position="18"/>
        <end position="207"/>
    </location>
</feature>
<evidence type="ECO:0000313" key="2">
    <source>
        <dbReference type="EMBL" id="MBB6480284.1"/>
    </source>
</evidence>
<dbReference type="PIRSF" id="PIRSF031644">
    <property type="entry name" value="UCP031644"/>
    <property type="match status" value="1"/>
</dbReference>